<dbReference type="AlphaFoldDB" id="A0A0D0C420"/>
<organism evidence="1 2">
    <name type="scientific">Collybiopsis luxurians FD-317 M1</name>
    <dbReference type="NCBI Taxonomy" id="944289"/>
    <lineage>
        <taxon>Eukaryota</taxon>
        <taxon>Fungi</taxon>
        <taxon>Dikarya</taxon>
        <taxon>Basidiomycota</taxon>
        <taxon>Agaricomycotina</taxon>
        <taxon>Agaricomycetes</taxon>
        <taxon>Agaricomycetidae</taxon>
        <taxon>Agaricales</taxon>
        <taxon>Marasmiineae</taxon>
        <taxon>Omphalotaceae</taxon>
        <taxon>Collybiopsis</taxon>
        <taxon>Collybiopsis luxurians</taxon>
    </lineage>
</organism>
<keyword evidence="2" id="KW-1185">Reference proteome</keyword>
<gene>
    <name evidence="1" type="ORF">GYMLUDRAFT_64181</name>
</gene>
<dbReference type="EMBL" id="KN834841">
    <property type="protein sequence ID" value="KIK52552.1"/>
    <property type="molecule type" value="Genomic_DNA"/>
</dbReference>
<evidence type="ECO:0000313" key="2">
    <source>
        <dbReference type="Proteomes" id="UP000053593"/>
    </source>
</evidence>
<dbReference type="HOGENOM" id="CLU_1695684_0_0_1"/>
<reference evidence="1 2" key="1">
    <citation type="submission" date="2014-04" db="EMBL/GenBank/DDBJ databases">
        <title>Evolutionary Origins and Diversification of the Mycorrhizal Mutualists.</title>
        <authorList>
            <consortium name="DOE Joint Genome Institute"/>
            <consortium name="Mycorrhizal Genomics Consortium"/>
            <person name="Kohler A."/>
            <person name="Kuo A."/>
            <person name="Nagy L.G."/>
            <person name="Floudas D."/>
            <person name="Copeland A."/>
            <person name="Barry K.W."/>
            <person name="Cichocki N."/>
            <person name="Veneault-Fourrey C."/>
            <person name="LaButti K."/>
            <person name="Lindquist E.A."/>
            <person name="Lipzen A."/>
            <person name="Lundell T."/>
            <person name="Morin E."/>
            <person name="Murat C."/>
            <person name="Riley R."/>
            <person name="Ohm R."/>
            <person name="Sun H."/>
            <person name="Tunlid A."/>
            <person name="Henrissat B."/>
            <person name="Grigoriev I.V."/>
            <person name="Hibbett D.S."/>
            <person name="Martin F."/>
        </authorList>
    </citation>
    <scope>NUCLEOTIDE SEQUENCE [LARGE SCALE GENOMIC DNA]</scope>
    <source>
        <strain evidence="1 2">FD-317 M1</strain>
    </source>
</reference>
<protein>
    <submittedName>
        <fullName evidence="1">Uncharacterized protein</fullName>
    </submittedName>
</protein>
<name>A0A0D0C420_9AGAR</name>
<dbReference type="Proteomes" id="UP000053593">
    <property type="component" value="Unassembled WGS sequence"/>
</dbReference>
<evidence type="ECO:0000313" key="1">
    <source>
        <dbReference type="EMBL" id="KIK52552.1"/>
    </source>
</evidence>
<proteinExistence type="predicted"/>
<accession>A0A0D0C420</accession>
<sequence length="155" mass="17792">MEQGWERTPEILKHLNQDQCTLDRNFHIGQYIKNTDPNDISLVTDNGIGYFPDQRIASEYLAKMPSIAKKSTCNYLNVVNNQNKKKFKNMRYSAKDFDTPISRSCIPTPIPTTTAALLRTPIWVPPIFAYRMTVTVNTVSIFEVVFKQAFQNISL</sequence>